<dbReference type="PROSITE" id="PS50005">
    <property type="entry name" value="TPR"/>
    <property type="match status" value="2"/>
</dbReference>
<reference evidence="10" key="1">
    <citation type="journal article" date="2020" name="Stud. Mycol.">
        <title>101 Dothideomycetes genomes: a test case for predicting lifestyles and emergence of pathogens.</title>
        <authorList>
            <person name="Haridas S."/>
            <person name="Albert R."/>
            <person name="Binder M."/>
            <person name="Bloem J."/>
            <person name="Labutti K."/>
            <person name="Salamov A."/>
            <person name="Andreopoulos B."/>
            <person name="Baker S."/>
            <person name="Barry K."/>
            <person name="Bills G."/>
            <person name="Bluhm B."/>
            <person name="Cannon C."/>
            <person name="Castanera R."/>
            <person name="Culley D."/>
            <person name="Daum C."/>
            <person name="Ezra D."/>
            <person name="Gonzalez J."/>
            <person name="Henrissat B."/>
            <person name="Kuo A."/>
            <person name="Liang C."/>
            <person name="Lipzen A."/>
            <person name="Lutzoni F."/>
            <person name="Magnuson J."/>
            <person name="Mondo S."/>
            <person name="Nolan M."/>
            <person name="Ohm R."/>
            <person name="Pangilinan J."/>
            <person name="Park H.-J."/>
            <person name="Ramirez L."/>
            <person name="Alfaro M."/>
            <person name="Sun H."/>
            <person name="Tritt A."/>
            <person name="Yoshinaga Y."/>
            <person name="Zwiers L.-H."/>
            <person name="Turgeon B."/>
            <person name="Goodwin S."/>
            <person name="Spatafora J."/>
            <person name="Crous P."/>
            <person name="Grigoriev I."/>
        </authorList>
    </citation>
    <scope>NUCLEOTIDE SEQUENCE</scope>
    <source>
        <strain evidence="10">CBS 113979</strain>
    </source>
</reference>
<evidence type="ECO:0000256" key="7">
    <source>
        <dbReference type="PROSITE-ProRule" id="PRU00339"/>
    </source>
</evidence>
<dbReference type="GO" id="GO:0051301">
    <property type="term" value="P:cell division"/>
    <property type="evidence" value="ECO:0007669"/>
    <property type="project" value="UniProtKB-KW"/>
</dbReference>
<dbReference type="SUPFAM" id="SSF48452">
    <property type="entry name" value="TPR-like"/>
    <property type="match status" value="3"/>
</dbReference>
<organism evidence="10 11">
    <name type="scientific">Aulographum hederae CBS 113979</name>
    <dbReference type="NCBI Taxonomy" id="1176131"/>
    <lineage>
        <taxon>Eukaryota</taxon>
        <taxon>Fungi</taxon>
        <taxon>Dikarya</taxon>
        <taxon>Ascomycota</taxon>
        <taxon>Pezizomycotina</taxon>
        <taxon>Dothideomycetes</taxon>
        <taxon>Pleosporomycetidae</taxon>
        <taxon>Aulographales</taxon>
        <taxon>Aulographaceae</taxon>
    </lineage>
</organism>
<feature type="compositionally biased region" description="Low complexity" evidence="8">
    <location>
        <begin position="133"/>
        <end position="148"/>
    </location>
</feature>
<evidence type="ECO:0000259" key="9">
    <source>
        <dbReference type="Pfam" id="PF04049"/>
    </source>
</evidence>
<feature type="repeat" description="TPR" evidence="7">
    <location>
        <begin position="423"/>
        <end position="456"/>
    </location>
</feature>
<dbReference type="GO" id="GO:0045842">
    <property type="term" value="P:positive regulation of mitotic metaphase/anaphase transition"/>
    <property type="evidence" value="ECO:0007669"/>
    <property type="project" value="TreeGrafter"/>
</dbReference>
<feature type="region of interest" description="Disordered" evidence="8">
    <location>
        <begin position="583"/>
        <end position="606"/>
    </location>
</feature>
<evidence type="ECO:0000256" key="4">
    <source>
        <dbReference type="ARBA" id="ARBA00022786"/>
    </source>
</evidence>
<gene>
    <name evidence="10" type="ORF">K402DRAFT_393647</name>
</gene>
<dbReference type="Gene3D" id="1.25.40.10">
    <property type="entry name" value="Tetratricopeptide repeat domain"/>
    <property type="match status" value="3"/>
</dbReference>
<evidence type="ECO:0000256" key="6">
    <source>
        <dbReference type="ARBA" id="ARBA00023306"/>
    </source>
</evidence>
<dbReference type="AlphaFoldDB" id="A0A6G1H0T4"/>
<dbReference type="OrthoDB" id="10262026at2759"/>
<feature type="region of interest" description="Disordered" evidence="8">
    <location>
        <begin position="118"/>
        <end position="148"/>
    </location>
</feature>
<keyword evidence="2" id="KW-0677">Repeat</keyword>
<evidence type="ECO:0000256" key="5">
    <source>
        <dbReference type="ARBA" id="ARBA00022803"/>
    </source>
</evidence>
<evidence type="ECO:0000256" key="1">
    <source>
        <dbReference type="ARBA" id="ARBA00022618"/>
    </source>
</evidence>
<dbReference type="PANTHER" id="PTHR12558:SF10">
    <property type="entry name" value="CELL DIVISION CYCLE PROTEIN 23 HOMOLOG"/>
    <property type="match status" value="1"/>
</dbReference>
<dbReference type="GO" id="GO:0005680">
    <property type="term" value="C:anaphase-promoting complex"/>
    <property type="evidence" value="ECO:0007669"/>
    <property type="project" value="InterPro"/>
</dbReference>
<sequence length="674" mass="74683">MSNLSDADIAQLKGHLQHASIACAERCLYQSAKWAAEMLNSFESSDENSDTEVESPMSESNDTPLHSQPGILDINPHEARLDAKDLHKYLLAKTFFDCREFDRCAGVFLPHTLPKIPYTSSTAPSQDTPRTQPSSSKGKGKAAAPGKSASLTNTLLNTSQKALFLSLYAKYHAGEKRKDEESEMLLGPADTGITVNKELTGISATLDEWFALRRVDQDSAENGGGWLEYLYGIVLAKGKNEELAKEYLIRSVHLYPFNWGAWEELGDLIGTVEELAAVLPLLPKNMMTYMFHIYQSQELFQSTQDLENSIVRLQMIFPQSAFLATQRALIAYHAKDFDGASQTFAQILRAHPLRLNALDHYSNILFVLGNRPLLSFLAQLTTSIDAFRPETCIVAGNFLSLTSQHEKSVIYFRRALTLDRSFASAWTLMGHEYVEMKNTHAAIESYRRAVDSNRRDYRAWYGLGQTYEFLGMWQYSLFYYQRAAALRPYDGKMWSAVGACMARIGKLDNAIQAYKRALVAGSYYEGGGGGSFDSGESGGMAGLGGGVLDPETLFQIACLYERMYDKEECAAYMELVIAQEEGVSSTRDDELEGNASFRSSTASAPDAAGNGFSGVGVTATTSKARMWLARWSFSKGDYQRSAELANELCQDGVDVEDAKALVRDVRARMEADNA</sequence>
<evidence type="ECO:0000256" key="8">
    <source>
        <dbReference type="SAM" id="MobiDB-lite"/>
    </source>
</evidence>
<dbReference type="Proteomes" id="UP000800041">
    <property type="component" value="Unassembled WGS sequence"/>
</dbReference>
<evidence type="ECO:0000256" key="2">
    <source>
        <dbReference type="ARBA" id="ARBA00022737"/>
    </source>
</evidence>
<evidence type="ECO:0000313" key="10">
    <source>
        <dbReference type="EMBL" id="KAF1986578.1"/>
    </source>
</evidence>
<dbReference type="InterPro" id="IPR007192">
    <property type="entry name" value="APC8"/>
</dbReference>
<dbReference type="InterPro" id="IPR011990">
    <property type="entry name" value="TPR-like_helical_dom_sf"/>
</dbReference>
<keyword evidence="1" id="KW-0132">Cell division</keyword>
<dbReference type="InterPro" id="IPR019734">
    <property type="entry name" value="TPR_rpt"/>
</dbReference>
<keyword evidence="4" id="KW-0833">Ubl conjugation pathway</keyword>
<feature type="compositionally biased region" description="Polar residues" evidence="8">
    <location>
        <begin position="57"/>
        <end position="66"/>
    </location>
</feature>
<feature type="compositionally biased region" description="Polar residues" evidence="8">
    <location>
        <begin position="118"/>
        <end position="132"/>
    </location>
</feature>
<dbReference type="SMART" id="SM00028">
    <property type="entry name" value="TPR"/>
    <property type="match status" value="6"/>
</dbReference>
<dbReference type="Pfam" id="PF13432">
    <property type="entry name" value="TPR_16"/>
    <property type="match status" value="1"/>
</dbReference>
<feature type="compositionally biased region" description="Acidic residues" evidence="8">
    <location>
        <begin position="44"/>
        <end position="53"/>
    </location>
</feature>
<feature type="domain" description="Cdc23" evidence="9">
    <location>
        <begin position="11"/>
        <end position="328"/>
    </location>
</feature>
<proteinExistence type="predicted"/>
<feature type="repeat" description="TPR" evidence="7">
    <location>
        <begin position="457"/>
        <end position="490"/>
    </location>
</feature>
<feature type="region of interest" description="Disordered" evidence="8">
    <location>
        <begin position="43"/>
        <end position="72"/>
    </location>
</feature>
<evidence type="ECO:0000313" key="11">
    <source>
        <dbReference type="Proteomes" id="UP000800041"/>
    </source>
</evidence>
<dbReference type="Pfam" id="PF04049">
    <property type="entry name" value="ANAPC8"/>
    <property type="match status" value="1"/>
</dbReference>
<accession>A0A6G1H0T4</accession>
<dbReference type="GO" id="GO:0016567">
    <property type="term" value="P:protein ubiquitination"/>
    <property type="evidence" value="ECO:0007669"/>
    <property type="project" value="TreeGrafter"/>
</dbReference>
<protein>
    <submittedName>
        <fullName evidence="10">TPR-like protein</fullName>
    </submittedName>
</protein>
<keyword evidence="6" id="KW-0131">Cell cycle</keyword>
<keyword evidence="11" id="KW-1185">Reference proteome</keyword>
<dbReference type="PANTHER" id="PTHR12558">
    <property type="entry name" value="CELL DIVISION CYCLE 16,23,27"/>
    <property type="match status" value="1"/>
</dbReference>
<evidence type="ECO:0000256" key="3">
    <source>
        <dbReference type="ARBA" id="ARBA00022776"/>
    </source>
</evidence>
<keyword evidence="5 7" id="KW-0802">TPR repeat</keyword>
<dbReference type="GO" id="GO:0031145">
    <property type="term" value="P:anaphase-promoting complex-dependent catabolic process"/>
    <property type="evidence" value="ECO:0007669"/>
    <property type="project" value="TreeGrafter"/>
</dbReference>
<dbReference type="EMBL" id="ML977156">
    <property type="protein sequence ID" value="KAF1986578.1"/>
    <property type="molecule type" value="Genomic_DNA"/>
</dbReference>
<name>A0A6G1H0T4_9PEZI</name>
<keyword evidence="3" id="KW-0498">Mitosis</keyword>